<proteinExistence type="predicted"/>
<comment type="caution">
    <text evidence="1">The sequence shown here is derived from an EMBL/GenBank/DDBJ whole genome shotgun (WGS) entry which is preliminary data.</text>
</comment>
<dbReference type="AlphaFoldDB" id="K1SEN0"/>
<accession>K1SEN0</accession>
<organism evidence="1">
    <name type="scientific">human gut metagenome</name>
    <dbReference type="NCBI Taxonomy" id="408170"/>
    <lineage>
        <taxon>unclassified sequences</taxon>
        <taxon>metagenomes</taxon>
        <taxon>organismal metagenomes</taxon>
    </lineage>
</organism>
<evidence type="ECO:0000313" key="1">
    <source>
        <dbReference type="EMBL" id="EKC53849.1"/>
    </source>
</evidence>
<dbReference type="PANTHER" id="PTHR41313:SF1">
    <property type="entry name" value="DNA METHYLASE ADENINE-SPECIFIC DOMAIN-CONTAINING PROTEIN"/>
    <property type="match status" value="1"/>
</dbReference>
<gene>
    <name evidence="1" type="ORF">OBE_12386</name>
</gene>
<dbReference type="EMBL" id="AJWZ01008532">
    <property type="protein sequence ID" value="EKC53849.1"/>
    <property type="molecule type" value="Genomic_DNA"/>
</dbReference>
<dbReference type="PANTHER" id="PTHR41313">
    <property type="entry name" value="ADENINE-SPECIFIC METHYLTRANSFERASE"/>
    <property type="match status" value="1"/>
</dbReference>
<protein>
    <recommendedName>
        <fullName evidence="2">DNA methylase</fullName>
    </recommendedName>
</protein>
<evidence type="ECO:0008006" key="2">
    <source>
        <dbReference type="Google" id="ProtNLM"/>
    </source>
</evidence>
<sequence length="172" mass="19256">MFKEVADIKTSDQLHLPVPDAKFETVVVQPSDYQQDMVADLSERAAAVHSGMVDPSEDNMLKITGDGRKLGLDQRLINPLLPDDPESKLNACVQNVLRIWEEGKADRLTQLLFCDLSTPKNDGTFNVYDDIKAKLIAAGVPEKEIAFIHDADSEDKRKKNCLQRCVLVRFVC</sequence>
<name>K1SEN0_9ZZZZ</name>
<reference evidence="1" key="1">
    <citation type="journal article" date="2013" name="Environ. Microbiol.">
        <title>Microbiota from the distal guts of lean and obese adolescents exhibit partial functional redundancy besides clear differences in community structure.</title>
        <authorList>
            <person name="Ferrer M."/>
            <person name="Ruiz A."/>
            <person name="Lanza F."/>
            <person name="Haange S.B."/>
            <person name="Oberbach A."/>
            <person name="Till H."/>
            <person name="Bargiela R."/>
            <person name="Campoy C."/>
            <person name="Segura M.T."/>
            <person name="Richter M."/>
            <person name="von Bergen M."/>
            <person name="Seifert J."/>
            <person name="Suarez A."/>
        </authorList>
    </citation>
    <scope>NUCLEOTIDE SEQUENCE</scope>
</reference>
<dbReference type="InterPro" id="IPR052933">
    <property type="entry name" value="DNA_Protect_Modify"/>
</dbReference>